<organism evidence="2 3">
    <name type="scientific">Candidatus Amesbacteria bacterium GW2011_GWB1_48_13</name>
    <dbReference type="NCBI Taxonomy" id="1618362"/>
    <lineage>
        <taxon>Bacteria</taxon>
        <taxon>Candidatus Amesiibacteriota</taxon>
    </lineage>
</organism>
<dbReference type="AlphaFoldDB" id="A0A0G1UW10"/>
<protein>
    <recommendedName>
        <fullName evidence="4">Tetratricopeptide TPR_2 repeat protein</fullName>
    </recommendedName>
</protein>
<sequence>MSARKLVTRLLSPNSVVILSGKHLPLGREISNQLGGYSQISVYDSYRNLETEQFPQVIIHLLGFSPASLSETVSHTSQLYDLLNLAYQNNAHLVVVVSNHDTPLKSTALLLVKQFSKNYHLKYTVLEISPQDPLDSAASAVIRKFIPSHTPEKSKPGLGKIKLKKQSFFKILSLKVHGVINKTNLPRLVVPVWVKILVLLIMVPWIVSLILALAFYLSVSCTLSSLERGNFSRTKSCLSFSVSTVRLMKKTLSLSYGSGRLLLSRGYPVQESYSAVLRASEVVSHFTSASDSLSRIWLSVFGAPGNTLDLGMVNSSLTDLNDSVSYLQADLKQLYQASPQPAQVMSDMADLSQNIRKTSSKIQSLLPDLPKFIPESGKQVNYLFLIMDNTEIMPGGGVVDSVALVTLEKGKITEARIMTTKETDSLLKGEVEPPLSFVKATGRNRWYLKDVSWNVDFQETARRAAWFIEKELASPVDVVVGINLNTFKKILGIGGPLQHPGIASPLSTENFITSYLENVQTDPQGTETFISSMLKSMEDYLGELDRPNFNRLLFLLASEFESGQIMIAPVTFSSPALTQSGWSGGVLSSECRSQLDCVLDIFFPVLSNISRNKLDPFITRRTKISTEFTGSKINSSYEIDLNYHPSSQVMSPPDYKNYFRAYFPQETQILQVSLNKQLLSRTDYSVASDRGLKLLSLPVSVPASGGGLLEILTSRVIVSPGPFRYQLLIPGQPGTVPSIVEVNVIYPQNWVSTVYSSPQIASQGLLRYNTHQIGSIHIDVDFFIP</sequence>
<keyword evidence="1" id="KW-1133">Transmembrane helix</keyword>
<accession>A0A0G1UW10</accession>
<evidence type="ECO:0000313" key="3">
    <source>
        <dbReference type="Proteomes" id="UP000034694"/>
    </source>
</evidence>
<dbReference type="InterPro" id="IPR025101">
    <property type="entry name" value="DUF4012"/>
</dbReference>
<dbReference type="EMBL" id="LCPK01000005">
    <property type="protein sequence ID" value="KKU98236.1"/>
    <property type="molecule type" value="Genomic_DNA"/>
</dbReference>
<dbReference type="Proteomes" id="UP000034694">
    <property type="component" value="Unassembled WGS sequence"/>
</dbReference>
<dbReference type="Pfam" id="PF13196">
    <property type="entry name" value="DUF4012"/>
    <property type="match status" value="1"/>
</dbReference>
<reference evidence="2 3" key="1">
    <citation type="journal article" date="2015" name="Nature">
        <title>rRNA introns, odd ribosomes, and small enigmatic genomes across a large radiation of phyla.</title>
        <authorList>
            <person name="Brown C.T."/>
            <person name="Hug L.A."/>
            <person name="Thomas B.C."/>
            <person name="Sharon I."/>
            <person name="Castelle C.J."/>
            <person name="Singh A."/>
            <person name="Wilkins M.J."/>
            <person name="Williams K.H."/>
            <person name="Banfield J.F."/>
        </authorList>
    </citation>
    <scope>NUCLEOTIDE SEQUENCE [LARGE SCALE GENOMIC DNA]</scope>
</reference>
<keyword evidence="1" id="KW-0472">Membrane</keyword>
<comment type="caution">
    <text evidence="2">The sequence shown here is derived from an EMBL/GenBank/DDBJ whole genome shotgun (WGS) entry which is preliminary data.</text>
</comment>
<proteinExistence type="predicted"/>
<evidence type="ECO:0000313" key="2">
    <source>
        <dbReference type="EMBL" id="KKU98236.1"/>
    </source>
</evidence>
<evidence type="ECO:0008006" key="4">
    <source>
        <dbReference type="Google" id="ProtNLM"/>
    </source>
</evidence>
<gene>
    <name evidence="2" type="ORF">UY28_C0005G0011</name>
</gene>
<feature type="transmembrane region" description="Helical" evidence="1">
    <location>
        <begin position="192"/>
        <end position="217"/>
    </location>
</feature>
<evidence type="ECO:0000256" key="1">
    <source>
        <dbReference type="SAM" id="Phobius"/>
    </source>
</evidence>
<keyword evidence="1" id="KW-0812">Transmembrane</keyword>
<name>A0A0G1UW10_9BACT</name>